<comment type="catalytic activity">
    <reaction evidence="10">
        <text>a (3R)-hydroxyacyl-[ACP] + L-ornithine = a lyso-ornithine lipid + holo-[ACP] + H(+)</text>
        <dbReference type="Rhea" id="RHEA:20633"/>
        <dbReference type="Rhea" id="RHEA-COMP:9685"/>
        <dbReference type="Rhea" id="RHEA-COMP:9945"/>
        <dbReference type="ChEBI" id="CHEBI:15378"/>
        <dbReference type="ChEBI" id="CHEBI:46911"/>
        <dbReference type="ChEBI" id="CHEBI:64479"/>
        <dbReference type="ChEBI" id="CHEBI:78827"/>
        <dbReference type="ChEBI" id="CHEBI:138482"/>
        <dbReference type="EC" id="2.3.2.30"/>
    </reaction>
    <physiologicalReaction direction="left-to-right" evidence="10">
        <dbReference type="Rhea" id="RHEA:20634"/>
    </physiologicalReaction>
</comment>
<evidence type="ECO:0000256" key="7">
    <source>
        <dbReference type="ARBA" id="ARBA00039058"/>
    </source>
</evidence>
<organism evidence="11 12">
    <name type="scientific">Oceaniovalibus guishaninsula JLT2003</name>
    <dbReference type="NCBI Taxonomy" id="1231392"/>
    <lineage>
        <taxon>Bacteria</taxon>
        <taxon>Pseudomonadati</taxon>
        <taxon>Pseudomonadota</taxon>
        <taxon>Alphaproteobacteria</taxon>
        <taxon>Rhodobacterales</taxon>
        <taxon>Roseobacteraceae</taxon>
        <taxon>Oceaniovalibus</taxon>
    </lineage>
</organism>
<dbReference type="EC" id="2.3.2.30" evidence="7"/>
<dbReference type="InterPro" id="IPR016181">
    <property type="entry name" value="Acyl_CoA_acyltransferase"/>
</dbReference>
<evidence type="ECO:0000256" key="3">
    <source>
        <dbReference type="ARBA" id="ARBA00022679"/>
    </source>
</evidence>
<name>K2HGY7_9RHOB</name>
<dbReference type="RefSeq" id="WP_007425294.1">
    <property type="nucleotide sequence ID" value="NZ_AMGO01000004.1"/>
</dbReference>
<evidence type="ECO:0000256" key="1">
    <source>
        <dbReference type="ARBA" id="ARBA00005189"/>
    </source>
</evidence>
<dbReference type="STRING" id="1231392.OCGS_0141"/>
<dbReference type="AlphaFoldDB" id="K2HGY7"/>
<proteinExistence type="inferred from homology"/>
<evidence type="ECO:0000256" key="8">
    <source>
        <dbReference type="ARBA" id="ARBA00039866"/>
    </source>
</evidence>
<dbReference type="PATRIC" id="fig|1231392.3.peg.141"/>
<keyword evidence="2" id="KW-0444">Lipid biosynthesis</keyword>
<evidence type="ECO:0000313" key="11">
    <source>
        <dbReference type="EMBL" id="EKE45722.1"/>
    </source>
</evidence>
<dbReference type="eggNOG" id="COG3176">
    <property type="taxonomic scope" value="Bacteria"/>
</dbReference>
<dbReference type="InterPro" id="IPR052351">
    <property type="entry name" value="Ornithine_N-alpha-AT"/>
</dbReference>
<keyword evidence="4" id="KW-0443">Lipid metabolism</keyword>
<dbReference type="PANTHER" id="PTHR37323">
    <property type="entry name" value="GCN5-RELATED N-ACETYLTRANSFERASE"/>
    <property type="match status" value="1"/>
</dbReference>
<comment type="pathway">
    <text evidence="1">Lipid metabolism.</text>
</comment>
<reference evidence="11 12" key="1">
    <citation type="journal article" date="2012" name="J. Bacteriol.">
        <title>Draft Genome Sequence of Oceaniovalibus guishaninsula JLT2003T.</title>
        <authorList>
            <person name="Tang K."/>
            <person name="Liu K."/>
            <person name="Jiao N."/>
        </authorList>
    </citation>
    <scope>NUCLEOTIDE SEQUENCE [LARGE SCALE GENOMIC DNA]</scope>
    <source>
        <strain evidence="11 12">JLT2003</strain>
    </source>
</reference>
<accession>K2HGY7</accession>
<evidence type="ECO:0000313" key="12">
    <source>
        <dbReference type="Proteomes" id="UP000006765"/>
    </source>
</evidence>
<dbReference type="GO" id="GO:0043810">
    <property type="term" value="F:ornithine-acyl [acyl carrier protein] N-acyltransferase activity"/>
    <property type="evidence" value="ECO:0007669"/>
    <property type="project" value="UniProtKB-EC"/>
</dbReference>
<comment type="similarity">
    <text evidence="6">Belongs to the acetyltransferase family. OlsB subfamily.</text>
</comment>
<keyword evidence="12" id="KW-1185">Reference proteome</keyword>
<dbReference type="OrthoDB" id="9787072at2"/>
<comment type="caution">
    <text evidence="11">The sequence shown here is derived from an EMBL/GenBank/DDBJ whole genome shotgun (WGS) entry which is preliminary data.</text>
</comment>
<evidence type="ECO:0000256" key="9">
    <source>
        <dbReference type="ARBA" id="ARBA00045724"/>
    </source>
</evidence>
<keyword evidence="3" id="KW-0808">Transferase</keyword>
<dbReference type="SUPFAM" id="SSF55729">
    <property type="entry name" value="Acyl-CoA N-acyltransferases (Nat)"/>
    <property type="match status" value="1"/>
</dbReference>
<keyword evidence="5" id="KW-0012">Acyltransferase</keyword>
<dbReference type="Pfam" id="PF13444">
    <property type="entry name" value="Acetyltransf_5"/>
    <property type="match status" value="1"/>
</dbReference>
<protein>
    <recommendedName>
        <fullName evidence="8">L-ornithine N(alpha)-acyltransferase</fullName>
        <ecNumber evidence="7">2.3.2.30</ecNumber>
    </recommendedName>
</protein>
<evidence type="ECO:0000256" key="6">
    <source>
        <dbReference type="ARBA" id="ARBA00038095"/>
    </source>
</evidence>
<evidence type="ECO:0000256" key="2">
    <source>
        <dbReference type="ARBA" id="ARBA00022516"/>
    </source>
</evidence>
<sequence length="256" mass="27927">MILHTPRFAVRPARDADDVLAAQRLRYAIFVGELGGTGDGVDHAARLERDEFDTHCDHLLLEDLARPEGERVVGVYRLLRGEVAGAGPGFCSAREYDLAPLLDSGRNLLELGRSCLHPAYRGSMAMHHLWVGLADYARQHDTGILFGVASFPGTDTDALAASLSVLHHRHLAPPHLRVRARPPGAVPMNSRLLDRIDRVAAMRAVPPLIKAYLRLGGVVGDGAFVDRAFNTVDVCMVLDAGCLDAMRAAIYRRDGR</sequence>
<gene>
    <name evidence="11" type="ORF">OCGS_0141</name>
</gene>
<dbReference type="Proteomes" id="UP000006765">
    <property type="component" value="Unassembled WGS sequence"/>
</dbReference>
<evidence type="ECO:0000256" key="4">
    <source>
        <dbReference type="ARBA" id="ARBA00023098"/>
    </source>
</evidence>
<dbReference type="EMBL" id="AMGO01000004">
    <property type="protein sequence ID" value="EKE45722.1"/>
    <property type="molecule type" value="Genomic_DNA"/>
</dbReference>
<evidence type="ECO:0000256" key="10">
    <source>
        <dbReference type="ARBA" id="ARBA00047785"/>
    </source>
</evidence>
<evidence type="ECO:0000256" key="5">
    <source>
        <dbReference type="ARBA" id="ARBA00023315"/>
    </source>
</evidence>
<dbReference type="GO" id="GO:0006629">
    <property type="term" value="P:lipid metabolic process"/>
    <property type="evidence" value="ECO:0007669"/>
    <property type="project" value="UniProtKB-KW"/>
</dbReference>
<dbReference type="PANTHER" id="PTHR37323:SF1">
    <property type="entry name" value="L-ORNITHINE N(ALPHA)-ACYLTRANSFERASE"/>
    <property type="match status" value="1"/>
</dbReference>
<comment type="function">
    <text evidence="9">Catalyzes the first step in the biosynthesis of ornithine lipids, which are phosphorus-free membrane lipids. Catalyzes the 3-hydroxyacyl-acyl carrier protein-dependent acylation of ornithine to form lyso-ornithine lipid (LOL).</text>
</comment>
<dbReference type="Gene3D" id="3.40.630.30">
    <property type="match status" value="1"/>
</dbReference>